<feature type="repeat" description="PPR" evidence="3">
    <location>
        <begin position="733"/>
        <end position="767"/>
    </location>
</feature>
<evidence type="ECO:0000313" key="6">
    <source>
        <dbReference type="Proteomes" id="UP001190926"/>
    </source>
</evidence>
<keyword evidence="2" id="KW-0677">Repeat</keyword>
<feature type="repeat" description="PPR" evidence="3">
    <location>
        <begin position="419"/>
        <end position="453"/>
    </location>
</feature>
<dbReference type="FunFam" id="1.25.40.10:FF:003613">
    <property type="entry name" value="Pentatricopeptide repeat-containing protein At3g23020"/>
    <property type="match status" value="1"/>
</dbReference>
<feature type="repeat" description="PPR" evidence="3">
    <location>
        <begin position="349"/>
        <end position="383"/>
    </location>
</feature>
<dbReference type="NCBIfam" id="TIGR00756">
    <property type="entry name" value="PPR"/>
    <property type="match status" value="11"/>
</dbReference>
<proteinExistence type="inferred from homology"/>
<dbReference type="AlphaFoldDB" id="A0AAD4NXF7"/>
<comment type="similarity">
    <text evidence="1">Belongs to the PPR family. P subfamily.</text>
</comment>
<name>A0AAD4NXF7_PERFH</name>
<dbReference type="Pfam" id="PF01535">
    <property type="entry name" value="PPR"/>
    <property type="match status" value="6"/>
</dbReference>
<dbReference type="Pfam" id="PF13812">
    <property type="entry name" value="PPR_3"/>
    <property type="match status" value="1"/>
</dbReference>
<dbReference type="InterPro" id="IPR002885">
    <property type="entry name" value="PPR_rpt"/>
</dbReference>
<dbReference type="Pfam" id="PF13041">
    <property type="entry name" value="PPR_2"/>
    <property type="match status" value="3"/>
</dbReference>
<evidence type="ECO:0000313" key="5">
    <source>
        <dbReference type="EMBL" id="KAH6755640.1"/>
    </source>
</evidence>
<dbReference type="Proteomes" id="UP001190926">
    <property type="component" value="Unassembled WGS sequence"/>
</dbReference>
<sequence>MASLKLVISPDNNSYDSNRLNSPFNSFIFASNTSFSGFLNTNGAFFLKPFCKLKHIRVSKLENEFLDKSESKLDDNWTDNLKKFVDADDNLVLEGQDFHGGSGRVRVNIWKKFRGGAKTLRNKSKRNLDDKKNGKKHKREEKSVTPSQKVGANSVFDSQTVVDLDINAVEPDLSPDRCNLILEQLEKRNDDKAVRFFEWMKVNGKLRRNLAAYNLILRVLGRKGDWDGAELMIKAMVGDSGCELSYQIFNTLIYACYKSGPVELGARWFGMMLGYGVQPNVATFGMLMSLYRKGWAVEEAEYTFLQMRNMKIMCESAYSAMITIYTRMGLYDKAEDVIGFLREDEVVLNHENWLVMLNAYCQQGKLSEAEQVFNAMRECGFSPNIIAYNTMITGHGKVSRMDGADRLFCDLKDAGVMPDETTYRMMIEGWGRAGNYKQVKFYYVELKRLGFKPSPSNLYTLIRLQAEHEDEEGAIRTIDDMMMIGCQKSSILGIVLQAYEKANRLEKMSLILVGPMYDHVLKNQTSCAILATSYVKNCLIDNAIKVLTEKQWDDPIFEDNLYHLLICSCKDLGHLENAIKIFTCMPKSAKPNLNISCTMIDIYSKISLFSEAERLYIELKTSDVKLDMIAFSIVMRMYVKSGSLEKACMVVDMMDEQKNIVPDVYLLRDILRIYQRCGRDDKLTDLYYRVLKNDESWDEEMYNCVINCCARALPVDELSRLFDEMLQKGLAPNTITFNVMLNAYGKSKLFERARKVFWIAKKRGLVDVISYNTIIAAYGKNKYLNNMSAAVKKMQFDGFSVSLEAYNCMLDVYGKEGEMDKFRDVLQRMKASKCSADNYTYNILINIYGEKGWIDEVAGVLTELKECGNGPDLCSYNTLIKAYGVAGMVEEAVGRKVVLVDEAVGTVNQHADCRGVLVLLHSPVEKVVVLFVFHGGNQAFNLYVKIQLDCMKFIDEFS</sequence>
<keyword evidence="6" id="KW-1185">Reference proteome</keyword>
<reference evidence="5 6" key="1">
    <citation type="journal article" date="2021" name="Nat. Commun.">
        <title>Incipient diploidization of the medicinal plant Perilla within 10,000 years.</title>
        <authorList>
            <person name="Zhang Y."/>
            <person name="Shen Q."/>
            <person name="Leng L."/>
            <person name="Zhang D."/>
            <person name="Chen S."/>
            <person name="Shi Y."/>
            <person name="Ning Z."/>
            <person name="Chen S."/>
        </authorList>
    </citation>
    <scope>NUCLEOTIDE SEQUENCE [LARGE SCALE GENOMIC DNA]</scope>
    <source>
        <strain evidence="6">cv. PC099</strain>
    </source>
</reference>
<feature type="repeat" description="PPR" evidence="3">
    <location>
        <begin position="384"/>
        <end position="418"/>
    </location>
</feature>
<dbReference type="PROSITE" id="PS51375">
    <property type="entry name" value="PPR"/>
    <property type="match status" value="8"/>
</dbReference>
<organism evidence="5 6">
    <name type="scientific">Perilla frutescens var. hirtella</name>
    <name type="common">Perilla citriodora</name>
    <name type="synonym">Perilla setoyensis</name>
    <dbReference type="NCBI Taxonomy" id="608512"/>
    <lineage>
        <taxon>Eukaryota</taxon>
        <taxon>Viridiplantae</taxon>
        <taxon>Streptophyta</taxon>
        <taxon>Embryophyta</taxon>
        <taxon>Tracheophyta</taxon>
        <taxon>Spermatophyta</taxon>
        <taxon>Magnoliopsida</taxon>
        <taxon>eudicotyledons</taxon>
        <taxon>Gunneridae</taxon>
        <taxon>Pentapetalae</taxon>
        <taxon>asterids</taxon>
        <taxon>lamiids</taxon>
        <taxon>Lamiales</taxon>
        <taxon>Lamiaceae</taxon>
        <taxon>Nepetoideae</taxon>
        <taxon>Elsholtzieae</taxon>
        <taxon>Perilla</taxon>
    </lineage>
</organism>
<dbReference type="InterPro" id="IPR011990">
    <property type="entry name" value="TPR-like_helical_dom_sf"/>
</dbReference>
<feature type="repeat" description="PPR" evidence="3">
    <location>
        <begin position="698"/>
        <end position="732"/>
    </location>
</feature>
<comment type="caution">
    <text evidence="5">The sequence shown here is derived from an EMBL/GenBank/DDBJ whole genome shotgun (WGS) entry which is preliminary data.</text>
</comment>
<dbReference type="Gene3D" id="1.25.40.10">
    <property type="entry name" value="Tetratricopeptide repeat domain"/>
    <property type="match status" value="5"/>
</dbReference>
<dbReference type="EMBL" id="SDAM02029597">
    <property type="protein sequence ID" value="KAH6755640.1"/>
    <property type="molecule type" value="Genomic_DNA"/>
</dbReference>
<evidence type="ECO:0000256" key="2">
    <source>
        <dbReference type="ARBA" id="ARBA00022737"/>
    </source>
</evidence>
<evidence type="ECO:0000256" key="4">
    <source>
        <dbReference type="SAM" id="MobiDB-lite"/>
    </source>
</evidence>
<protein>
    <submittedName>
        <fullName evidence="5">Tetratricopeptide repeat superfamily protein</fullName>
    </submittedName>
</protein>
<feature type="repeat" description="PPR" evidence="3">
    <location>
        <begin position="837"/>
        <end position="871"/>
    </location>
</feature>
<evidence type="ECO:0000256" key="1">
    <source>
        <dbReference type="ARBA" id="ARBA00007626"/>
    </source>
</evidence>
<accession>A0AAD4NXF7</accession>
<feature type="region of interest" description="Disordered" evidence="4">
    <location>
        <begin position="122"/>
        <end position="150"/>
    </location>
</feature>
<dbReference type="PANTHER" id="PTHR47447">
    <property type="entry name" value="OS03G0856100 PROTEIN"/>
    <property type="match status" value="1"/>
</dbReference>
<feature type="repeat" description="PPR" evidence="3">
    <location>
        <begin position="245"/>
        <end position="279"/>
    </location>
</feature>
<dbReference type="PANTHER" id="PTHR47447:SF12">
    <property type="entry name" value="PENTATRICOPEPTIDE REPEAT-CONTAINING PROTEIN ATP4 HOMOLOG, CHLOROPLASTIC"/>
    <property type="match status" value="1"/>
</dbReference>
<evidence type="ECO:0000256" key="3">
    <source>
        <dbReference type="PROSITE-ProRule" id="PRU00708"/>
    </source>
</evidence>
<gene>
    <name evidence="5" type="ORF">C2S53_010563</name>
</gene>
<feature type="repeat" description="PPR" evidence="3">
    <location>
        <begin position="802"/>
        <end position="836"/>
    </location>
</feature>